<evidence type="ECO:0000256" key="1">
    <source>
        <dbReference type="ARBA" id="ARBA00023015"/>
    </source>
</evidence>
<dbReference type="InterPro" id="IPR001138">
    <property type="entry name" value="Zn2Cys6_DnaBD"/>
</dbReference>
<evidence type="ECO:0000256" key="2">
    <source>
        <dbReference type="ARBA" id="ARBA00023125"/>
    </source>
</evidence>
<feature type="region of interest" description="Disordered" evidence="5">
    <location>
        <begin position="1"/>
        <end position="208"/>
    </location>
</feature>
<evidence type="ECO:0000259" key="6">
    <source>
        <dbReference type="PROSITE" id="PS50048"/>
    </source>
</evidence>
<dbReference type="PROSITE" id="PS00463">
    <property type="entry name" value="ZN2_CY6_FUNGAL_1"/>
    <property type="match status" value="1"/>
</dbReference>
<dbReference type="GO" id="GO:0003677">
    <property type="term" value="F:DNA binding"/>
    <property type="evidence" value="ECO:0007669"/>
    <property type="project" value="UniProtKB-KW"/>
</dbReference>
<feature type="compositionally biased region" description="Polar residues" evidence="5">
    <location>
        <begin position="933"/>
        <end position="952"/>
    </location>
</feature>
<feature type="region of interest" description="Disordered" evidence="5">
    <location>
        <begin position="920"/>
        <end position="952"/>
    </location>
</feature>
<dbReference type="GO" id="GO:0008270">
    <property type="term" value="F:zinc ion binding"/>
    <property type="evidence" value="ECO:0007669"/>
    <property type="project" value="InterPro"/>
</dbReference>
<protein>
    <submittedName>
        <fullName evidence="7">C6 finger domain protein</fullName>
    </submittedName>
</protein>
<evidence type="ECO:0000256" key="5">
    <source>
        <dbReference type="SAM" id="MobiDB-lite"/>
    </source>
</evidence>
<dbReference type="SMART" id="SM00066">
    <property type="entry name" value="GAL4"/>
    <property type="match status" value="1"/>
</dbReference>
<sequence length="1094" mass="120874">MTFPPNRMSTAHLRRAGVPDHSRGLSIMEISATDDKPTPLPAYSAPAPPMHHRIPPPEGPHGPPSDSGIYEPPPFRPFATSFEGRSADQRRASNAPQPPLPPHGYPVIPNRELPQLPPEGPYARQGSLPGAFHSISDAHPPHSTYRPPMNGTPHEAASHSAPPDYRSRMSFPPQESQTNGDPTPPPAHSLPPAQFSTPVPPHLSHTPAPYDAGYYQNQAYGIRQRKAARAQQACDQCRARKAKCDEGRPACSHCKENNMICVYKEVPPHKQEKSTQMLIDRLAHLEDIIYEKTDIIQKVQVEHGNQLTQIIKNFPREPKVKMGKESQKPTVQHLLKQDSSVNLQEPEAKEETVPVIAGQDLTSSETTEAGTVTVTTQETLEPGEDGELSIPVEHTTAAHKLLMWPSIKELLSPREYDDDYVMRLEEKRGLIRVYGRGEGDDTSDDVGPPPLKPDYSPEENHTQTAPTGPWGIGATPPPTRLPDNGLDESGFLTTDPETLRRYHRSYMDHIHRLHPFLDQTDLDKKIGQFIRAYCPRSVSDSPSTLNSNGGDVPRGAKRKRSCENLQGAACDIQSPTGSKTGRINGRRIERSVGNAIILLVFAIGSICEVPLVPGPVMDDAVDFRKELIPGPTARSVQSPAGSDSILQTQGNVYAPKGRAFPSPSVIDGRKSMSGRPGYPDNRHLRNLDVIPGLAYYAYATQIIGSLQGANGLLHVQAALLAGLYAGQLAHPFQSHGWIYQAARACQVLVRTKRYEQMDDGPLKDLYDFAYWTCLQLESDILAELDLPASGISRSEARISLPKGRFTLALPNEISAPSTMMMFFYSAQIHLRKVLNRVHTDLYKVEKQGQNRWSSNVQEILSMNLELWRTSLPDIMKWKDNDPPPKEINVARMRAKYYGARYIIHRPLLYHALHYAANPDAPPPPVDSPTASALSGSKSQQVSPSMTHSQRASNMVRLSSDLGTMGRNSLSSGQGRTMTYRDLPTKLRRACKVCVDSAILSTEAFDGIEGRPVVTNIFGTAHAQFGNMLVLSATYMSNLSELVDRNDLERLLKRTIGFLLQSRYISPSLRADARILTEIYEKIFGEPAGSFSSID</sequence>
<dbReference type="Pfam" id="PF00172">
    <property type="entry name" value="Zn_clus"/>
    <property type="match status" value="1"/>
</dbReference>
<organism evidence="7 8">
    <name type="scientific">Aspergillus steynii IBT 23096</name>
    <dbReference type="NCBI Taxonomy" id="1392250"/>
    <lineage>
        <taxon>Eukaryota</taxon>
        <taxon>Fungi</taxon>
        <taxon>Dikarya</taxon>
        <taxon>Ascomycota</taxon>
        <taxon>Pezizomycotina</taxon>
        <taxon>Eurotiomycetes</taxon>
        <taxon>Eurotiomycetidae</taxon>
        <taxon>Eurotiales</taxon>
        <taxon>Aspergillaceae</taxon>
        <taxon>Aspergillus</taxon>
        <taxon>Aspergillus subgen. Circumdati</taxon>
    </lineage>
</organism>
<gene>
    <name evidence="7" type="ORF">P170DRAFT_448746</name>
</gene>
<keyword evidence="2" id="KW-0238">DNA-binding</keyword>
<dbReference type="GeneID" id="36558690"/>
<dbReference type="InterPro" id="IPR053181">
    <property type="entry name" value="EcdB-like_regulator"/>
</dbReference>
<keyword evidence="8" id="KW-1185">Reference proteome</keyword>
<proteinExistence type="predicted"/>
<keyword evidence="4" id="KW-0539">Nucleus</keyword>
<keyword evidence="1" id="KW-0805">Transcription regulation</keyword>
<dbReference type="GO" id="GO:0009893">
    <property type="term" value="P:positive regulation of metabolic process"/>
    <property type="evidence" value="ECO:0007669"/>
    <property type="project" value="UniProtKB-ARBA"/>
</dbReference>
<evidence type="ECO:0000256" key="3">
    <source>
        <dbReference type="ARBA" id="ARBA00023163"/>
    </source>
</evidence>
<dbReference type="EMBL" id="MSFO01000006">
    <property type="protein sequence ID" value="PLB47068.1"/>
    <property type="molecule type" value="Genomic_DNA"/>
</dbReference>
<evidence type="ECO:0000313" key="7">
    <source>
        <dbReference type="EMBL" id="PLB47068.1"/>
    </source>
</evidence>
<name>A0A2I2G2G1_9EURO</name>
<dbReference type="SUPFAM" id="SSF57701">
    <property type="entry name" value="Zn2/Cys6 DNA-binding domain"/>
    <property type="match status" value="1"/>
</dbReference>
<dbReference type="GO" id="GO:0000981">
    <property type="term" value="F:DNA-binding transcription factor activity, RNA polymerase II-specific"/>
    <property type="evidence" value="ECO:0007669"/>
    <property type="project" value="InterPro"/>
</dbReference>
<reference evidence="7 8" key="1">
    <citation type="submission" date="2016-12" db="EMBL/GenBank/DDBJ databases">
        <title>The genomes of Aspergillus section Nigri reveals drivers in fungal speciation.</title>
        <authorList>
            <consortium name="DOE Joint Genome Institute"/>
            <person name="Vesth T.C."/>
            <person name="Nybo J."/>
            <person name="Theobald S."/>
            <person name="Brandl J."/>
            <person name="Frisvad J.C."/>
            <person name="Nielsen K.F."/>
            <person name="Lyhne E.K."/>
            <person name="Kogle M.E."/>
            <person name="Kuo A."/>
            <person name="Riley R."/>
            <person name="Clum A."/>
            <person name="Nolan M."/>
            <person name="Lipzen A."/>
            <person name="Salamov A."/>
            <person name="Henrissat B."/>
            <person name="Wiebenga A."/>
            <person name="De Vries R.P."/>
            <person name="Grigoriev I.V."/>
            <person name="Mortensen U.H."/>
            <person name="Andersen M.R."/>
            <person name="Baker S.E."/>
        </authorList>
    </citation>
    <scope>NUCLEOTIDE SEQUENCE [LARGE SCALE GENOMIC DNA]</scope>
    <source>
        <strain evidence="7 8">IBT 23096</strain>
    </source>
</reference>
<feature type="domain" description="Zn(2)-C6 fungal-type" evidence="6">
    <location>
        <begin position="233"/>
        <end position="263"/>
    </location>
</feature>
<dbReference type="OrthoDB" id="5244761at2759"/>
<dbReference type="STRING" id="1392250.A0A2I2G2G1"/>
<dbReference type="PANTHER" id="PTHR47785:SF4">
    <property type="entry name" value="ZN(II)2CYS6 TRANSCRIPTION FACTOR (EUROFUNG)"/>
    <property type="match status" value="1"/>
</dbReference>
<feature type="region of interest" description="Disordered" evidence="5">
    <location>
        <begin position="435"/>
        <end position="487"/>
    </location>
</feature>
<feature type="compositionally biased region" description="Polar residues" evidence="5">
    <location>
        <begin position="540"/>
        <end position="549"/>
    </location>
</feature>
<dbReference type="InterPro" id="IPR036864">
    <property type="entry name" value="Zn2-C6_fun-type_DNA-bd_sf"/>
</dbReference>
<keyword evidence="3" id="KW-0804">Transcription</keyword>
<dbReference type="PANTHER" id="PTHR47785">
    <property type="entry name" value="ZN(II)2CYS6 TRANSCRIPTION FACTOR (EUROFUNG)-RELATED-RELATED"/>
    <property type="match status" value="1"/>
</dbReference>
<evidence type="ECO:0000313" key="8">
    <source>
        <dbReference type="Proteomes" id="UP000234275"/>
    </source>
</evidence>
<accession>A0A2I2G2G1</accession>
<dbReference type="Gene3D" id="4.10.240.10">
    <property type="entry name" value="Zn(2)-C6 fungal-type DNA-binding domain"/>
    <property type="match status" value="1"/>
</dbReference>
<feature type="region of interest" description="Disordered" evidence="5">
    <location>
        <begin position="540"/>
        <end position="560"/>
    </location>
</feature>
<comment type="caution">
    <text evidence="7">The sequence shown here is derived from an EMBL/GenBank/DDBJ whole genome shotgun (WGS) entry which is preliminary data.</text>
</comment>
<dbReference type="Proteomes" id="UP000234275">
    <property type="component" value="Unassembled WGS sequence"/>
</dbReference>
<dbReference type="RefSeq" id="XP_024702370.1">
    <property type="nucleotide sequence ID" value="XM_024850991.1"/>
</dbReference>
<dbReference type="CDD" id="cd00067">
    <property type="entry name" value="GAL4"/>
    <property type="match status" value="1"/>
</dbReference>
<dbReference type="VEuPathDB" id="FungiDB:P170DRAFT_448746"/>
<dbReference type="PROSITE" id="PS50048">
    <property type="entry name" value="ZN2_CY6_FUNGAL_2"/>
    <property type="match status" value="1"/>
</dbReference>
<evidence type="ECO:0000256" key="4">
    <source>
        <dbReference type="ARBA" id="ARBA00023242"/>
    </source>
</evidence>
<dbReference type="AlphaFoldDB" id="A0A2I2G2G1"/>
<dbReference type="CDD" id="cd12148">
    <property type="entry name" value="fungal_TF_MHR"/>
    <property type="match status" value="1"/>
</dbReference>